<organism evidence="3 4">
    <name type="scientific">Oleomonas cavernae</name>
    <dbReference type="NCBI Taxonomy" id="2320859"/>
    <lineage>
        <taxon>Bacteria</taxon>
        <taxon>Pseudomonadati</taxon>
        <taxon>Pseudomonadota</taxon>
        <taxon>Alphaproteobacteria</taxon>
        <taxon>Acetobacterales</taxon>
        <taxon>Acetobacteraceae</taxon>
        <taxon>Oleomonas</taxon>
    </lineage>
</organism>
<dbReference type="OrthoDB" id="9805663at2"/>
<dbReference type="FunFam" id="3.40.50.720:FF:000121">
    <property type="entry name" value="Prostaglandin reductase 2"/>
    <property type="match status" value="1"/>
</dbReference>
<sequence length="333" mass="35297">MSEKSHQIVLASRPKGAPVPENFRLEAVAMPAPGAGEVLIRNRFLSVDPYMRGRMNDAKSYVPPFQIGQPLEGGAVGEVVTANDPSLKPGDWVLHNAGWREWALLPAAGAQKIDAAIVPPSAYLGVLGMPGLTAWAGLNKVGLAQPGETVFVSGAAGAVGSLVGQLAKVKGCTAIGSAGGPDKVAWLTDELGFDGAFDYRTEDPVQALGRLAPKGIDVYFENVGGPQFDAALINMKLHGRVAVCGMIAQYNATEPPEGSRAIMLVVPKRINIRGFIVVDYWQHLPEFLAEVAPLVATGKIKFRETVYEGIENTPDAFLALFKGANTGKMVVKL</sequence>
<comment type="caution">
    <text evidence="3">The sequence shown here is derived from an EMBL/GenBank/DDBJ whole genome shotgun (WGS) entry which is preliminary data.</text>
</comment>
<dbReference type="SMART" id="SM00829">
    <property type="entry name" value="PKS_ER"/>
    <property type="match status" value="1"/>
</dbReference>
<evidence type="ECO:0000313" key="3">
    <source>
        <dbReference type="EMBL" id="RJF86598.1"/>
    </source>
</evidence>
<dbReference type="AlphaFoldDB" id="A0A418W9C9"/>
<dbReference type="Pfam" id="PF00107">
    <property type="entry name" value="ADH_zinc_N"/>
    <property type="match status" value="1"/>
</dbReference>
<feature type="domain" description="Enoyl reductase (ER)" evidence="2">
    <location>
        <begin position="18"/>
        <end position="331"/>
    </location>
</feature>
<dbReference type="InterPro" id="IPR013149">
    <property type="entry name" value="ADH-like_C"/>
</dbReference>
<accession>A0A418W9C9</accession>
<dbReference type="Gene3D" id="3.40.50.720">
    <property type="entry name" value="NAD(P)-binding Rossmann-like Domain"/>
    <property type="match status" value="1"/>
</dbReference>
<dbReference type="Gene3D" id="3.90.180.10">
    <property type="entry name" value="Medium-chain alcohol dehydrogenases, catalytic domain"/>
    <property type="match status" value="1"/>
</dbReference>
<proteinExistence type="predicted"/>
<evidence type="ECO:0000256" key="1">
    <source>
        <dbReference type="ARBA" id="ARBA00023002"/>
    </source>
</evidence>
<dbReference type="InterPro" id="IPR045010">
    <property type="entry name" value="MDR_fam"/>
</dbReference>
<gene>
    <name evidence="3" type="ORF">D3874_05830</name>
</gene>
<keyword evidence="4" id="KW-1185">Reference proteome</keyword>
<keyword evidence="1" id="KW-0560">Oxidoreductase</keyword>
<evidence type="ECO:0000259" key="2">
    <source>
        <dbReference type="SMART" id="SM00829"/>
    </source>
</evidence>
<dbReference type="InterPro" id="IPR011032">
    <property type="entry name" value="GroES-like_sf"/>
</dbReference>
<dbReference type="RefSeq" id="WP_119777244.1">
    <property type="nucleotide sequence ID" value="NZ_QYUK01000011.1"/>
</dbReference>
<dbReference type="GO" id="GO:0016628">
    <property type="term" value="F:oxidoreductase activity, acting on the CH-CH group of donors, NAD or NADP as acceptor"/>
    <property type="evidence" value="ECO:0007669"/>
    <property type="project" value="InterPro"/>
</dbReference>
<dbReference type="InterPro" id="IPR036291">
    <property type="entry name" value="NAD(P)-bd_dom_sf"/>
</dbReference>
<protein>
    <submittedName>
        <fullName evidence="3">NADP-dependent oxidoreductase</fullName>
    </submittedName>
</protein>
<reference evidence="3 4" key="1">
    <citation type="submission" date="2018-09" db="EMBL/GenBank/DDBJ databases">
        <authorList>
            <person name="Zhu H."/>
        </authorList>
    </citation>
    <scope>NUCLEOTIDE SEQUENCE [LARGE SCALE GENOMIC DNA]</scope>
    <source>
        <strain evidence="3 4">K1W22B-8</strain>
    </source>
</reference>
<evidence type="ECO:0000313" key="4">
    <source>
        <dbReference type="Proteomes" id="UP000284605"/>
    </source>
</evidence>
<dbReference type="SUPFAM" id="SSF50129">
    <property type="entry name" value="GroES-like"/>
    <property type="match status" value="1"/>
</dbReference>
<dbReference type="SUPFAM" id="SSF51735">
    <property type="entry name" value="NAD(P)-binding Rossmann-fold domains"/>
    <property type="match status" value="1"/>
</dbReference>
<dbReference type="PANTHER" id="PTHR43205:SF7">
    <property type="entry name" value="PROSTAGLANDIN REDUCTASE 1"/>
    <property type="match status" value="1"/>
</dbReference>
<name>A0A418W9C9_9PROT</name>
<dbReference type="Pfam" id="PF16884">
    <property type="entry name" value="ADH_N_2"/>
    <property type="match status" value="1"/>
</dbReference>
<dbReference type="InterPro" id="IPR041694">
    <property type="entry name" value="ADH_N_2"/>
</dbReference>
<dbReference type="InterPro" id="IPR020843">
    <property type="entry name" value="ER"/>
</dbReference>
<dbReference type="PANTHER" id="PTHR43205">
    <property type="entry name" value="PROSTAGLANDIN REDUCTASE"/>
    <property type="match status" value="1"/>
</dbReference>
<dbReference type="EMBL" id="QYUK01000011">
    <property type="protein sequence ID" value="RJF86598.1"/>
    <property type="molecule type" value="Genomic_DNA"/>
</dbReference>
<dbReference type="Proteomes" id="UP000284605">
    <property type="component" value="Unassembled WGS sequence"/>
</dbReference>
<dbReference type="CDD" id="cd05288">
    <property type="entry name" value="PGDH"/>
    <property type="match status" value="1"/>
</dbReference>